<protein>
    <submittedName>
        <fullName evidence="1">Uncharacterized protein</fullName>
    </submittedName>
</protein>
<sequence>MAKAWHWIIKDDKSKILDMVEFFENELEDARREVKQSGVIEKLSQQLPAYHELRFSQLQQVETVLEILEIELKQLESEKFKKFLEHYNRALSSADCKKYVEGDPDVVAVNEMIADVAYIRNQLLGVVKSLEMKAFQLNNIVRLRTAGIEDARLD</sequence>
<organism evidence="1 2">
    <name type="scientific">Pectobacterium phage vB_PcaM_CBB</name>
    <dbReference type="NCBI Taxonomy" id="2772511"/>
    <lineage>
        <taxon>Viruses</taxon>
        <taxon>Duplodnaviria</taxon>
        <taxon>Heunggongvirae</taxon>
        <taxon>Uroviricota</taxon>
        <taxon>Caudoviricetes</taxon>
        <taxon>Mimasvirus</taxon>
        <taxon>Mimasvirus CBB</taxon>
    </lineage>
</organism>
<gene>
    <name evidence="1" type="ORF">CBB_279</name>
</gene>
<evidence type="ECO:0000313" key="2">
    <source>
        <dbReference type="Proteomes" id="UP000223891"/>
    </source>
</evidence>
<name>A0A1L2CUZ5_9CAUD</name>
<proteinExistence type="predicted"/>
<accession>A0A1L2CUZ5</accession>
<dbReference type="EMBL" id="KU574722">
    <property type="protein sequence ID" value="AMM43843.1"/>
    <property type="molecule type" value="Genomic_DNA"/>
</dbReference>
<reference evidence="2" key="1">
    <citation type="submission" date="2016-01" db="EMBL/GenBank/DDBJ databases">
        <title>Isolation and Characterization of Enterobacteria phage CBB.</title>
        <authorList>
            <person name="Buttimer C.T.H."/>
            <person name="Hendrix H."/>
            <person name="Alexandre H."/>
            <person name="O'Mahony J."/>
            <person name="Lavigne R."/>
            <person name="Coffey A."/>
        </authorList>
    </citation>
    <scope>NUCLEOTIDE SEQUENCE [LARGE SCALE GENOMIC DNA]</scope>
</reference>
<dbReference type="Proteomes" id="UP000223891">
    <property type="component" value="Segment"/>
</dbReference>
<keyword evidence="2" id="KW-1185">Reference proteome</keyword>
<evidence type="ECO:0000313" key="1">
    <source>
        <dbReference type="EMBL" id="AMM43843.1"/>
    </source>
</evidence>